<keyword evidence="1" id="KW-0812">Transmembrane</keyword>
<sequence>ITRLDPIVAVARRIPIAVARAAIVAKFGASAPPVAVVAAPAIVAALLLAPLALVRATVLTPLATILAPFATVVAAILTPFAAIIAAILAPFAAVVAILGLRHHGSGRGRQRQGD</sequence>
<dbReference type="AlphaFoldDB" id="A0A0N4ZEG9"/>
<dbReference type="Proteomes" id="UP000038045">
    <property type="component" value="Unplaced"/>
</dbReference>
<feature type="transmembrane region" description="Helical" evidence="1">
    <location>
        <begin position="34"/>
        <end position="53"/>
    </location>
</feature>
<evidence type="ECO:0000256" key="1">
    <source>
        <dbReference type="SAM" id="Phobius"/>
    </source>
</evidence>
<feature type="transmembrane region" description="Helical" evidence="1">
    <location>
        <begin position="58"/>
        <end position="77"/>
    </location>
</feature>
<reference evidence="3" key="1">
    <citation type="submission" date="2017-02" db="UniProtKB">
        <authorList>
            <consortium name="WormBaseParasite"/>
        </authorList>
    </citation>
    <scope>IDENTIFICATION</scope>
</reference>
<dbReference type="WBParaSite" id="PTRK_0000606800.1">
    <property type="protein sequence ID" value="PTRK_0000606800.1"/>
    <property type="gene ID" value="PTRK_0000606800"/>
</dbReference>
<organism evidence="2 3">
    <name type="scientific">Parastrongyloides trichosuri</name>
    <name type="common">Possum-specific nematode worm</name>
    <dbReference type="NCBI Taxonomy" id="131310"/>
    <lineage>
        <taxon>Eukaryota</taxon>
        <taxon>Metazoa</taxon>
        <taxon>Ecdysozoa</taxon>
        <taxon>Nematoda</taxon>
        <taxon>Chromadorea</taxon>
        <taxon>Rhabditida</taxon>
        <taxon>Tylenchina</taxon>
        <taxon>Panagrolaimomorpha</taxon>
        <taxon>Strongyloidoidea</taxon>
        <taxon>Strongyloididae</taxon>
        <taxon>Parastrongyloides</taxon>
    </lineage>
</organism>
<accession>A0A0N4ZEG9</accession>
<name>A0A0N4ZEG9_PARTI</name>
<keyword evidence="1" id="KW-1133">Transmembrane helix</keyword>
<protein>
    <submittedName>
        <fullName evidence="3">Oleosin</fullName>
    </submittedName>
</protein>
<evidence type="ECO:0000313" key="2">
    <source>
        <dbReference type="Proteomes" id="UP000038045"/>
    </source>
</evidence>
<keyword evidence="2" id="KW-1185">Reference proteome</keyword>
<proteinExistence type="predicted"/>
<keyword evidence="1" id="KW-0472">Membrane</keyword>
<feature type="transmembrane region" description="Helical" evidence="1">
    <location>
        <begin position="83"/>
        <end position="101"/>
    </location>
</feature>
<evidence type="ECO:0000313" key="3">
    <source>
        <dbReference type="WBParaSite" id="PTRK_0000606800.1"/>
    </source>
</evidence>